<keyword evidence="2" id="KW-1185">Reference proteome</keyword>
<gene>
    <name evidence="1" type="ORF">Hypma_002717</name>
</gene>
<dbReference type="Proteomes" id="UP000076154">
    <property type="component" value="Unassembled WGS sequence"/>
</dbReference>
<dbReference type="InParanoid" id="A0A369J2Z0"/>
<accession>A0A369J2Z0</accession>
<comment type="caution">
    <text evidence="1">The sequence shown here is derived from an EMBL/GenBank/DDBJ whole genome shotgun (WGS) entry which is preliminary data.</text>
</comment>
<evidence type="ECO:0000313" key="1">
    <source>
        <dbReference type="EMBL" id="RDB16391.1"/>
    </source>
</evidence>
<dbReference type="EMBL" id="LUEZ02000124">
    <property type="protein sequence ID" value="RDB16391.1"/>
    <property type="molecule type" value="Genomic_DNA"/>
</dbReference>
<proteinExistence type="predicted"/>
<dbReference type="AlphaFoldDB" id="A0A369J2Z0"/>
<organism evidence="1 2">
    <name type="scientific">Hypsizygus marmoreus</name>
    <name type="common">White beech mushroom</name>
    <name type="synonym">Agaricus marmoreus</name>
    <dbReference type="NCBI Taxonomy" id="39966"/>
    <lineage>
        <taxon>Eukaryota</taxon>
        <taxon>Fungi</taxon>
        <taxon>Dikarya</taxon>
        <taxon>Basidiomycota</taxon>
        <taxon>Agaricomycotina</taxon>
        <taxon>Agaricomycetes</taxon>
        <taxon>Agaricomycetidae</taxon>
        <taxon>Agaricales</taxon>
        <taxon>Tricholomatineae</taxon>
        <taxon>Lyophyllaceae</taxon>
        <taxon>Hypsizygus</taxon>
    </lineage>
</organism>
<name>A0A369J2Z0_HYPMA</name>
<sequence length="104" mass="11248">MKTSESAQVATATHQEAAQSAVTAEKLTKKVLGEVEVLANIGQQDLDGSKAAANRVKIMRMGSEDIHRTYQQGINNEIKSGTIVKVSRCLQTTLRHNVEQTAPS</sequence>
<evidence type="ECO:0000313" key="2">
    <source>
        <dbReference type="Proteomes" id="UP000076154"/>
    </source>
</evidence>
<reference evidence="1" key="1">
    <citation type="submission" date="2018-04" db="EMBL/GenBank/DDBJ databases">
        <title>Whole genome sequencing of Hypsizygus marmoreus.</title>
        <authorList>
            <person name="Choi I.-G."/>
            <person name="Min B."/>
            <person name="Kim J.-G."/>
            <person name="Kim S."/>
            <person name="Oh Y.-L."/>
            <person name="Kong W.-S."/>
            <person name="Park H."/>
            <person name="Jeong J."/>
            <person name="Song E.-S."/>
        </authorList>
    </citation>
    <scope>NUCLEOTIDE SEQUENCE [LARGE SCALE GENOMIC DNA]</scope>
    <source>
        <strain evidence="1">51987-8</strain>
    </source>
</reference>
<protein>
    <submittedName>
        <fullName evidence="1">Uncharacterized protein</fullName>
    </submittedName>
</protein>